<dbReference type="InterPro" id="IPR004911">
    <property type="entry name" value="Interferon-induced_GILT"/>
</dbReference>
<comment type="subcellular location">
    <subcellularLocation>
        <location evidence="7">Secreted</location>
    </subcellularLocation>
    <subcellularLocation>
        <location evidence="7">Lysosome</location>
    </subcellularLocation>
</comment>
<keyword evidence="7" id="KW-0458">Lysosome</keyword>
<dbReference type="InParanoid" id="A0A1U7S0A8"/>
<proteinExistence type="inferred from homology"/>
<dbReference type="KEGG" id="asn:102387863"/>
<dbReference type="eggNOG" id="KOG3160">
    <property type="taxonomic scope" value="Eukaryota"/>
</dbReference>
<keyword evidence="8" id="KW-1185">Reference proteome</keyword>
<dbReference type="AlphaFoldDB" id="A0A1U7S0A8"/>
<organism evidence="8 9">
    <name type="scientific">Alligator sinensis</name>
    <name type="common">Chinese alligator</name>
    <dbReference type="NCBI Taxonomy" id="38654"/>
    <lineage>
        <taxon>Eukaryota</taxon>
        <taxon>Metazoa</taxon>
        <taxon>Chordata</taxon>
        <taxon>Craniata</taxon>
        <taxon>Vertebrata</taxon>
        <taxon>Euteleostomi</taxon>
        <taxon>Archelosauria</taxon>
        <taxon>Archosauria</taxon>
        <taxon>Crocodylia</taxon>
        <taxon>Alligatoridae</taxon>
        <taxon>Alligatorinae</taxon>
        <taxon>Alligator</taxon>
    </lineage>
</organism>
<comment type="function">
    <text evidence="6">Lysosomal thiol reductase that can reduce protein disulfide bonds. May facilitate the complete unfolding of proteins destined for lysosomal degradation. Plays an important role in antigen processing. Facilitates the generation of MHC class II-restricted epitodes from disulfide bond-containing antigen by the endocytic reduction of disulfide bonds. Also facilitates MHC class I-restricted recognition of exogenous antigens containing disulfide bonds by CD8+ T-cells or crosspresentation.</text>
</comment>
<evidence type="ECO:0000256" key="2">
    <source>
        <dbReference type="ARBA" id="ARBA00011615"/>
    </source>
</evidence>
<comment type="function">
    <text evidence="7">Lysosomal thiol reductase that can reduce protein disulfide bonds. Facilitates the complete unfolding of proteins destined for lysosomal degradation. Plays an important role in antigen processing.</text>
</comment>
<name>A0A1U7S0A8_ALLSI</name>
<evidence type="ECO:0000256" key="4">
    <source>
        <dbReference type="ARBA" id="ARBA00022729"/>
    </source>
</evidence>
<gene>
    <name evidence="9" type="primary">IFI30</name>
</gene>
<keyword evidence="4 7" id="KW-0732">Signal</keyword>
<dbReference type="PANTHER" id="PTHR13234:SF8">
    <property type="entry name" value="GAMMA-INTERFERON-INDUCIBLE LYSOSOMAL THIOL REDUCTASE"/>
    <property type="match status" value="1"/>
</dbReference>
<keyword evidence="7" id="KW-1015">Disulfide bond</keyword>
<comment type="subunit">
    <text evidence="2 7">Dimer; disulfide-linked.</text>
</comment>
<protein>
    <recommendedName>
        <fullName evidence="7">Gamma-interferon-inducible lysosomal thiol reductase</fullName>
        <ecNumber evidence="7">1.8.-.-</ecNumber>
    </recommendedName>
    <alternativeName>
        <fullName evidence="7">Gamma-interferon-inducible protein IP-30</fullName>
    </alternativeName>
</protein>
<evidence type="ECO:0000256" key="3">
    <source>
        <dbReference type="ARBA" id="ARBA00022525"/>
    </source>
</evidence>
<evidence type="ECO:0000256" key="1">
    <source>
        <dbReference type="ARBA" id="ARBA00005679"/>
    </source>
</evidence>
<dbReference type="GeneID" id="102387863"/>
<evidence type="ECO:0000313" key="8">
    <source>
        <dbReference type="Proteomes" id="UP000189705"/>
    </source>
</evidence>
<dbReference type="GO" id="GO:0005576">
    <property type="term" value="C:extracellular region"/>
    <property type="evidence" value="ECO:0007669"/>
    <property type="project" value="UniProtKB-SubCell"/>
</dbReference>
<dbReference type="STRING" id="38654.A0A1U7S0A8"/>
<sequence length="236" mass="25576">MWADGLSAWGIPSPVRAGTANRIALVTTYKRLDCGKVSLATAGSCGNCSRRQLELDALGTGLAGASGIGTQQRTCWTSHYEKNVSGKWQFECQHGSDECLGNMMETCLMDVLQDFDLYFLVIFCMESGSSVTGNMGACLQIYAPDIKLSDIMACVKGDQGIKLMHNNAQRTDALQPPHKYVPWILVNGKHTDDLQAQAQNALFNLVCELYTGPKPDACRSSGPSPAALKTMSRCLK</sequence>
<dbReference type="RefSeq" id="XP_006028949.1">
    <property type="nucleotide sequence ID" value="XM_006028887.2"/>
</dbReference>
<dbReference type="GO" id="GO:0002376">
    <property type="term" value="P:immune system process"/>
    <property type="evidence" value="ECO:0007669"/>
    <property type="project" value="UniProtKB-KW"/>
</dbReference>
<dbReference type="OrthoDB" id="958254at2759"/>
<reference evidence="9" key="1">
    <citation type="submission" date="2025-08" db="UniProtKB">
        <authorList>
            <consortium name="RefSeq"/>
        </authorList>
    </citation>
    <scope>IDENTIFICATION</scope>
</reference>
<keyword evidence="3 7" id="KW-0964">Secreted</keyword>
<dbReference type="CTD" id="10437"/>
<dbReference type="PANTHER" id="PTHR13234">
    <property type="entry name" value="GAMMA-INTERFERON INDUCIBLE LYSOSOMAL THIOL REDUCTASE GILT"/>
    <property type="match status" value="1"/>
</dbReference>
<dbReference type="EC" id="1.8.-.-" evidence="7"/>
<comment type="similarity">
    <text evidence="1 7">Belongs to the GILT family.</text>
</comment>
<evidence type="ECO:0000256" key="5">
    <source>
        <dbReference type="ARBA" id="ARBA00023180"/>
    </source>
</evidence>
<keyword evidence="7" id="KW-0676">Redox-active center</keyword>
<dbReference type="GO" id="GO:0016671">
    <property type="term" value="F:oxidoreductase activity, acting on a sulfur group of donors, disulfide as acceptor"/>
    <property type="evidence" value="ECO:0007669"/>
    <property type="project" value="UniProtKB-UniRule"/>
</dbReference>
<keyword evidence="5 7" id="KW-0325">Glycoprotein</keyword>
<dbReference type="Proteomes" id="UP000189705">
    <property type="component" value="Unplaced"/>
</dbReference>
<accession>A0A1U7S0A8</accession>
<evidence type="ECO:0000256" key="7">
    <source>
        <dbReference type="RuleBase" id="RU369109"/>
    </source>
</evidence>
<keyword evidence="7" id="KW-0560">Oxidoreductase</keyword>
<dbReference type="Pfam" id="PF03227">
    <property type="entry name" value="GILT"/>
    <property type="match status" value="1"/>
</dbReference>
<evidence type="ECO:0000313" key="9">
    <source>
        <dbReference type="RefSeq" id="XP_006028949.1"/>
    </source>
</evidence>
<dbReference type="GO" id="GO:0005764">
    <property type="term" value="C:lysosome"/>
    <property type="evidence" value="ECO:0007669"/>
    <property type="project" value="UniProtKB-SubCell"/>
</dbReference>
<keyword evidence="7" id="KW-0391">Immunity</keyword>
<evidence type="ECO:0000256" key="6">
    <source>
        <dbReference type="ARBA" id="ARBA00059163"/>
    </source>
</evidence>